<comment type="caution">
    <text evidence="1">The sequence shown here is derived from an EMBL/GenBank/DDBJ whole genome shotgun (WGS) entry which is preliminary data.</text>
</comment>
<organism evidence="1 2">
    <name type="scientific">Candidatus Pantoea gossypiicola</name>
    <dbReference type="NCBI Taxonomy" id="2608008"/>
    <lineage>
        <taxon>Bacteria</taxon>
        <taxon>Pseudomonadati</taxon>
        <taxon>Pseudomonadota</taxon>
        <taxon>Gammaproteobacteria</taxon>
        <taxon>Enterobacterales</taxon>
        <taxon>Erwiniaceae</taxon>
        <taxon>Pantoea</taxon>
    </lineage>
</organism>
<dbReference type="AlphaFoldDB" id="A0AB34CL08"/>
<reference evidence="1 2" key="1">
    <citation type="submission" date="2019-09" db="EMBL/GenBank/DDBJ databases">
        <title>Genomic diversity of phyloplane-associated Pantoea species in Pakistan cotton crop.</title>
        <authorList>
            <person name="Tufail M.R."/>
            <person name="Cook D.R."/>
        </authorList>
    </citation>
    <scope>NUCLEOTIDE SEQUENCE [LARGE SCALE GENOMIC DNA]</scope>
    <source>
        <strain evidence="1 2">B_8</strain>
    </source>
</reference>
<protein>
    <recommendedName>
        <fullName evidence="3">Phage protein</fullName>
    </recommendedName>
</protein>
<name>A0AB34CL08_9GAMM</name>
<accession>A0AB34CL08</accession>
<sequence length="82" mass="9225">MKKRLLTEQIQREILTALAIAYPDPLTGKQYFTAFARYSEQVMAENIEALVKRGLIKKTDVPSCGGVKFLSLAELTLTFEIC</sequence>
<proteinExistence type="predicted"/>
<gene>
    <name evidence="1" type="ORF">F3I20_07025</name>
</gene>
<dbReference type="Proteomes" id="UP000324255">
    <property type="component" value="Unassembled WGS sequence"/>
</dbReference>
<keyword evidence="2" id="KW-1185">Reference proteome</keyword>
<evidence type="ECO:0008006" key="3">
    <source>
        <dbReference type="Google" id="ProtNLM"/>
    </source>
</evidence>
<evidence type="ECO:0000313" key="1">
    <source>
        <dbReference type="EMBL" id="KAA6126806.1"/>
    </source>
</evidence>
<evidence type="ECO:0000313" key="2">
    <source>
        <dbReference type="Proteomes" id="UP000324255"/>
    </source>
</evidence>
<dbReference type="EMBL" id="VWVM01000004">
    <property type="protein sequence ID" value="KAA6126806.1"/>
    <property type="molecule type" value="Genomic_DNA"/>
</dbReference>
<dbReference type="RefSeq" id="WP_150037394.1">
    <property type="nucleotide sequence ID" value="NZ_VWVM01000004.1"/>
</dbReference>